<dbReference type="WBParaSite" id="maker-unitig_16934-snap-gene-0.2-mRNA-1">
    <property type="protein sequence ID" value="maker-unitig_16934-snap-gene-0.2-mRNA-1"/>
    <property type="gene ID" value="maker-unitig_16934-snap-gene-0.2"/>
</dbReference>
<evidence type="ECO:0000256" key="1">
    <source>
        <dbReference type="SAM" id="MobiDB-lite"/>
    </source>
</evidence>
<sequence length="585" mass="61907">TYIGQSSSAVNASDSCQEYPGAPPALASAPSRDRNLDIFDKALIGFEQQFSSSRRGSFDQQNRPRRQKLQNKPIIQRKRFSSSDNRLAEIEETSQLGEEDMSRCVSLRAESDCNSFQQYSRQRVSTSSSSGGGGGLGGFGTGLALPRRTHSISSDGWGRSGGSSGYQRQVFRQSFGRLGPDCYCESFKGPERRMKRTSRSEFAEPWRRAHLCVTGGRQQSFYLLHSSGAAAAAGAAAGGGGGAGWLQHHPTSNTETSSAGGAVSGRGGAGGISGRQSSAGGAYFSEGLVIKPGAACVSQPGHAGSSNSSSQHQQHTQHQQHQPAPAAASSWFSTRLHRQRGAGAAALISSETAAAAGSIKVEAASRHENVHSTGFLVQRAVHRSLGRGDGGAASPAGSSGRPSANKRQQQRFQRTAERRLPGAEGAPALQDECTAAGSAEESSVRERFASDLYRGRHGRQSVVGASAATVAPSDSFSQQRFIYGAQSRVARGIGDRPDPLQRHRTKLRAATGTSGGPPFSSIWPRRSRRVQGRTSWRRALSRLELSEGGQRDEETTETKTTKTTTQTVQSGEVQGDVGGGGSCLH</sequence>
<feature type="compositionally biased region" description="Gly residues" evidence="1">
    <location>
        <begin position="576"/>
        <end position="585"/>
    </location>
</feature>
<feature type="region of interest" description="Disordered" evidence="1">
    <location>
        <begin position="1"/>
        <end position="31"/>
    </location>
</feature>
<proteinExistence type="predicted"/>
<feature type="region of interest" description="Disordered" evidence="1">
    <location>
        <begin position="295"/>
        <end position="329"/>
    </location>
</feature>
<feature type="compositionally biased region" description="Basic residues" evidence="1">
    <location>
        <begin position="63"/>
        <end position="80"/>
    </location>
</feature>
<feature type="compositionally biased region" description="Gly residues" evidence="1">
    <location>
        <begin position="262"/>
        <end position="273"/>
    </location>
</feature>
<evidence type="ECO:0000313" key="3">
    <source>
        <dbReference type="WBParaSite" id="maker-unitig_16934-snap-gene-0.2-mRNA-1"/>
    </source>
</evidence>
<feature type="region of interest" description="Disordered" evidence="1">
    <location>
        <begin position="120"/>
        <end position="145"/>
    </location>
</feature>
<evidence type="ECO:0000313" key="2">
    <source>
        <dbReference type="Proteomes" id="UP000095280"/>
    </source>
</evidence>
<reference evidence="3" key="1">
    <citation type="submission" date="2016-11" db="UniProtKB">
        <authorList>
            <consortium name="WormBaseParasite"/>
        </authorList>
    </citation>
    <scope>IDENTIFICATION</scope>
</reference>
<feature type="compositionally biased region" description="Low complexity" evidence="1">
    <location>
        <begin position="298"/>
        <end position="329"/>
    </location>
</feature>
<feature type="region of interest" description="Disordered" evidence="1">
    <location>
        <begin position="508"/>
        <end position="585"/>
    </location>
</feature>
<accession>A0A1I8F2X4</accession>
<feature type="compositionally biased region" description="Gly residues" evidence="1">
    <location>
        <begin position="130"/>
        <end position="141"/>
    </location>
</feature>
<dbReference type="AlphaFoldDB" id="A0A1I8F2X4"/>
<keyword evidence="2" id="KW-1185">Reference proteome</keyword>
<feature type="compositionally biased region" description="Basic residues" evidence="1">
    <location>
        <begin position="525"/>
        <end position="540"/>
    </location>
</feature>
<feature type="compositionally biased region" description="Low complexity" evidence="1">
    <location>
        <begin position="392"/>
        <end position="403"/>
    </location>
</feature>
<feature type="region of interest" description="Disordered" evidence="1">
    <location>
        <begin position="385"/>
        <end position="442"/>
    </location>
</feature>
<organism evidence="2 3">
    <name type="scientific">Macrostomum lignano</name>
    <dbReference type="NCBI Taxonomy" id="282301"/>
    <lineage>
        <taxon>Eukaryota</taxon>
        <taxon>Metazoa</taxon>
        <taxon>Spiralia</taxon>
        <taxon>Lophotrochozoa</taxon>
        <taxon>Platyhelminthes</taxon>
        <taxon>Rhabditophora</taxon>
        <taxon>Macrostomorpha</taxon>
        <taxon>Macrostomida</taxon>
        <taxon>Macrostomidae</taxon>
        <taxon>Macrostomum</taxon>
    </lineage>
</organism>
<protein>
    <submittedName>
        <fullName evidence="3">SH2 domain-containing protein</fullName>
    </submittedName>
</protein>
<feature type="region of interest" description="Disordered" evidence="1">
    <location>
        <begin position="233"/>
        <end position="276"/>
    </location>
</feature>
<feature type="compositionally biased region" description="Low complexity" evidence="1">
    <location>
        <begin position="561"/>
        <end position="575"/>
    </location>
</feature>
<feature type="region of interest" description="Disordered" evidence="1">
    <location>
        <begin position="50"/>
        <end position="87"/>
    </location>
</feature>
<feature type="compositionally biased region" description="Basic and acidic residues" evidence="1">
    <location>
        <begin position="549"/>
        <end position="560"/>
    </location>
</feature>
<name>A0A1I8F2X4_9PLAT</name>
<feature type="compositionally biased region" description="Polar residues" evidence="1">
    <location>
        <begin position="1"/>
        <end position="16"/>
    </location>
</feature>
<dbReference type="Proteomes" id="UP000095280">
    <property type="component" value="Unplaced"/>
</dbReference>
<feature type="compositionally biased region" description="Polar residues" evidence="1">
    <location>
        <begin position="50"/>
        <end position="61"/>
    </location>
</feature>